<feature type="domain" description="Reverse transcriptase Ty1/copia-type" evidence="1">
    <location>
        <begin position="4"/>
        <end position="231"/>
    </location>
</feature>
<dbReference type="SUPFAM" id="SSF56672">
    <property type="entry name" value="DNA/RNA polymerases"/>
    <property type="match status" value="1"/>
</dbReference>
<reference evidence="2" key="1">
    <citation type="journal article" date="2022" name="Plant J.">
        <title>Strategies of tolerance reflected in two North American maple genomes.</title>
        <authorList>
            <person name="McEvoy S.L."/>
            <person name="Sezen U.U."/>
            <person name="Trouern-Trend A."/>
            <person name="McMahon S.M."/>
            <person name="Schaberg P.G."/>
            <person name="Yang J."/>
            <person name="Wegrzyn J.L."/>
            <person name="Swenson N.G."/>
        </authorList>
    </citation>
    <scope>NUCLEOTIDE SEQUENCE</scope>
    <source>
        <strain evidence="2">91603</strain>
    </source>
</reference>
<accession>A0AAD5P211</accession>
<dbReference type="Pfam" id="PF07727">
    <property type="entry name" value="RVT_2"/>
    <property type="match status" value="1"/>
</dbReference>
<keyword evidence="3" id="KW-1185">Reference proteome</keyword>
<reference evidence="2" key="2">
    <citation type="submission" date="2023-02" db="EMBL/GenBank/DDBJ databases">
        <authorList>
            <person name="Swenson N.G."/>
            <person name="Wegrzyn J.L."/>
            <person name="Mcevoy S.L."/>
        </authorList>
    </citation>
    <scope>NUCLEOTIDE SEQUENCE</scope>
    <source>
        <strain evidence="2">91603</strain>
        <tissue evidence="2">Leaf</tissue>
    </source>
</reference>
<evidence type="ECO:0000313" key="2">
    <source>
        <dbReference type="EMBL" id="KAI9195669.1"/>
    </source>
</evidence>
<organism evidence="2 3">
    <name type="scientific">Acer negundo</name>
    <name type="common">Box elder</name>
    <dbReference type="NCBI Taxonomy" id="4023"/>
    <lineage>
        <taxon>Eukaryota</taxon>
        <taxon>Viridiplantae</taxon>
        <taxon>Streptophyta</taxon>
        <taxon>Embryophyta</taxon>
        <taxon>Tracheophyta</taxon>
        <taxon>Spermatophyta</taxon>
        <taxon>Magnoliopsida</taxon>
        <taxon>eudicotyledons</taxon>
        <taxon>Gunneridae</taxon>
        <taxon>Pentapetalae</taxon>
        <taxon>rosids</taxon>
        <taxon>malvids</taxon>
        <taxon>Sapindales</taxon>
        <taxon>Sapindaceae</taxon>
        <taxon>Hippocastanoideae</taxon>
        <taxon>Acereae</taxon>
        <taxon>Acer</taxon>
    </lineage>
</organism>
<comment type="caution">
    <text evidence="2">The sequence shown here is derived from an EMBL/GenBank/DDBJ whole genome shotgun (WGS) entry which is preliminary data.</text>
</comment>
<dbReference type="PANTHER" id="PTHR11439">
    <property type="entry name" value="GAG-POL-RELATED RETROTRANSPOSON"/>
    <property type="match status" value="1"/>
</dbReference>
<dbReference type="Proteomes" id="UP001064489">
    <property type="component" value="Chromosome 1"/>
</dbReference>
<gene>
    <name evidence="2" type="ORF">LWI28_017085</name>
</gene>
<sequence>MNLVGNKWVFRIKYNADGSVQRYKARLVAKGFHQTAGHDCFETFSPVVKCSTIRVVLSLAVCLNWSIEQLDINNAFLNGDLQETVYMVQPEGFIRSNQPTFVCKLNKSLYRPKQAPRAWYEKLKAALLKWGFANSRADSSLFIFHTSSDMVLLLVYVDDILVTGSSKTLIAQVIHNLGSTFALKALGSLSYFLGFEVVRTASGLHVSQTKYATDLLKKTNMVHSKACATPMFYGVKLARESGEKFSDDRSTIGALQYLTISMPHIAFAVNKLSQYLSALTTSHWLACKRVLRYIKGTIDCGLIFQHSPQLQLIAFTDADWGSCLDDRKSTSGATSLAHNPVYHARTKHIELDMYFVRDKNAAHVFDVRFVPSEEQLADIFTKPLPNAHFDYLKSKLILYKSKLSLREDVKAEAAATDAQNISPGVEASFSSR</sequence>
<dbReference type="CDD" id="cd09272">
    <property type="entry name" value="RNase_HI_RT_Ty1"/>
    <property type="match status" value="1"/>
</dbReference>
<dbReference type="PANTHER" id="PTHR11439:SF467">
    <property type="entry name" value="INTEGRASE CATALYTIC DOMAIN-CONTAINING PROTEIN"/>
    <property type="match status" value="1"/>
</dbReference>
<proteinExistence type="predicted"/>
<evidence type="ECO:0000313" key="3">
    <source>
        <dbReference type="Proteomes" id="UP001064489"/>
    </source>
</evidence>
<dbReference type="InterPro" id="IPR013103">
    <property type="entry name" value="RVT_2"/>
</dbReference>
<name>A0AAD5P211_ACENE</name>
<dbReference type="InterPro" id="IPR043502">
    <property type="entry name" value="DNA/RNA_pol_sf"/>
</dbReference>
<dbReference type="AlphaFoldDB" id="A0AAD5P211"/>
<evidence type="ECO:0000259" key="1">
    <source>
        <dbReference type="Pfam" id="PF07727"/>
    </source>
</evidence>
<protein>
    <recommendedName>
        <fullName evidence="1">Reverse transcriptase Ty1/copia-type domain-containing protein</fullName>
    </recommendedName>
</protein>
<dbReference type="EMBL" id="JAJSOW010000003">
    <property type="protein sequence ID" value="KAI9195669.1"/>
    <property type="molecule type" value="Genomic_DNA"/>
</dbReference>